<protein>
    <submittedName>
        <fullName evidence="2">Glycoside hydrolase family 15</fullName>
    </submittedName>
</protein>
<name>A0A108TF03_9BACE</name>
<dbReference type="GO" id="GO:0016787">
    <property type="term" value="F:hydrolase activity"/>
    <property type="evidence" value="ECO:0007669"/>
    <property type="project" value="UniProtKB-KW"/>
</dbReference>
<dbReference type="Proteomes" id="UP000448877">
    <property type="component" value="Unassembled WGS sequence"/>
</dbReference>
<dbReference type="EMBL" id="VVYV01000104">
    <property type="protein sequence ID" value="KAA5411686.1"/>
    <property type="molecule type" value="Genomic_DNA"/>
</dbReference>
<organism evidence="2 3">
    <name type="scientific">Bacteroides cellulosilyticus</name>
    <dbReference type="NCBI Taxonomy" id="246787"/>
    <lineage>
        <taxon>Bacteria</taxon>
        <taxon>Pseudomonadati</taxon>
        <taxon>Bacteroidota</taxon>
        <taxon>Bacteroidia</taxon>
        <taxon>Bacteroidales</taxon>
        <taxon>Bacteroidaceae</taxon>
        <taxon>Bacteroides</taxon>
    </lineage>
</organism>
<evidence type="ECO:0000313" key="2">
    <source>
        <dbReference type="EMBL" id="KAA5411686.1"/>
    </source>
</evidence>
<evidence type="ECO:0000313" key="3">
    <source>
        <dbReference type="Proteomes" id="UP000448877"/>
    </source>
</evidence>
<sequence>MESLYESWAKRNPSWERRYQSTVVDVFCDYGKGVSSFLEARGKIFGAGYEIFIIAFFIGLYHNRTKPLIEDRDKKKVFGQAIQYWGNIENRIGRTSYGNIRRYIFAALIARTDIDFIALDKGEITLRTVVDKMMEKMEEYANYGFDYIEDKLANDPNYYFSDVAFLTEITNMLVASKTTESDNDLDDELPESLD</sequence>
<gene>
    <name evidence="2" type="ORF">F2Y81_28415</name>
</gene>
<feature type="transmembrane region" description="Helical" evidence="1">
    <location>
        <begin position="44"/>
        <end position="62"/>
    </location>
</feature>
<reference evidence="2 3" key="1">
    <citation type="journal article" date="2019" name="Nat. Med.">
        <title>A library of human gut bacterial isolates paired with longitudinal multiomics data enables mechanistic microbiome research.</title>
        <authorList>
            <person name="Poyet M."/>
            <person name="Groussin M."/>
            <person name="Gibbons S.M."/>
            <person name="Avila-Pacheco J."/>
            <person name="Jiang X."/>
            <person name="Kearney S.M."/>
            <person name="Perrotta A.R."/>
            <person name="Berdy B."/>
            <person name="Zhao S."/>
            <person name="Lieberman T.D."/>
            <person name="Swanson P.K."/>
            <person name="Smith M."/>
            <person name="Roesemann S."/>
            <person name="Alexander J.E."/>
            <person name="Rich S.A."/>
            <person name="Livny J."/>
            <person name="Vlamakis H."/>
            <person name="Clish C."/>
            <person name="Bullock K."/>
            <person name="Deik A."/>
            <person name="Scott J."/>
            <person name="Pierce K.A."/>
            <person name="Xavier R.J."/>
            <person name="Alm E.J."/>
        </authorList>
    </citation>
    <scope>NUCLEOTIDE SEQUENCE [LARGE SCALE GENOMIC DNA]</scope>
    <source>
        <strain evidence="2 3">BIOML-A6</strain>
    </source>
</reference>
<keyword evidence="1" id="KW-1133">Transmembrane helix</keyword>
<accession>A0A108TF03</accession>
<comment type="caution">
    <text evidence="2">The sequence shown here is derived from an EMBL/GenBank/DDBJ whole genome shotgun (WGS) entry which is preliminary data.</text>
</comment>
<proteinExistence type="predicted"/>
<keyword evidence="1" id="KW-0812">Transmembrane</keyword>
<dbReference type="GeneID" id="66305600"/>
<dbReference type="AlphaFoldDB" id="A0A108TF03"/>
<evidence type="ECO:0000256" key="1">
    <source>
        <dbReference type="SAM" id="Phobius"/>
    </source>
</evidence>
<keyword evidence="1" id="KW-0472">Membrane</keyword>
<keyword evidence="2" id="KW-0378">Hydrolase</keyword>
<dbReference type="RefSeq" id="WP_004323938.1">
    <property type="nucleotide sequence ID" value="NZ_CABMLT010000005.1"/>
</dbReference>